<gene>
    <name evidence="11" type="ORF">FGO68_gene14454</name>
</gene>
<dbReference type="GO" id="GO:0004518">
    <property type="term" value="F:nuclease activity"/>
    <property type="evidence" value="ECO:0007669"/>
    <property type="project" value="UniProtKB-KW"/>
</dbReference>
<evidence type="ECO:0000256" key="9">
    <source>
        <dbReference type="ARBA" id="ARBA00023204"/>
    </source>
</evidence>
<keyword evidence="10" id="KW-0539">Nucleus</keyword>
<evidence type="ECO:0000313" key="11">
    <source>
        <dbReference type="EMBL" id="TNV78399.1"/>
    </source>
</evidence>
<dbReference type="GO" id="GO:0005634">
    <property type="term" value="C:nucleus"/>
    <property type="evidence" value="ECO:0007669"/>
    <property type="project" value="UniProtKB-SubCell"/>
</dbReference>
<evidence type="ECO:0000256" key="2">
    <source>
        <dbReference type="ARBA" id="ARBA00001946"/>
    </source>
</evidence>
<keyword evidence="5" id="KW-0479">Metal-binding</keyword>
<evidence type="ECO:0000256" key="3">
    <source>
        <dbReference type="ARBA" id="ARBA00004123"/>
    </source>
</evidence>
<organism evidence="11 12">
    <name type="scientific">Halteria grandinella</name>
    <dbReference type="NCBI Taxonomy" id="5974"/>
    <lineage>
        <taxon>Eukaryota</taxon>
        <taxon>Sar</taxon>
        <taxon>Alveolata</taxon>
        <taxon>Ciliophora</taxon>
        <taxon>Intramacronucleata</taxon>
        <taxon>Spirotrichea</taxon>
        <taxon>Stichotrichia</taxon>
        <taxon>Sporadotrichida</taxon>
        <taxon>Halteriidae</taxon>
        <taxon>Halteria</taxon>
    </lineage>
</organism>
<evidence type="ECO:0000256" key="10">
    <source>
        <dbReference type="ARBA" id="ARBA00023242"/>
    </source>
</evidence>
<dbReference type="Gene3D" id="3.60.10.10">
    <property type="entry name" value="Endonuclease/exonuclease/phosphatase"/>
    <property type="match status" value="1"/>
</dbReference>
<name>A0A8J8NQB0_HALGN</name>
<evidence type="ECO:0000256" key="4">
    <source>
        <dbReference type="ARBA" id="ARBA00022722"/>
    </source>
</evidence>
<dbReference type="EMBL" id="RRYP01010412">
    <property type="protein sequence ID" value="TNV78399.1"/>
    <property type="molecule type" value="Genomic_DNA"/>
</dbReference>
<keyword evidence="9" id="KW-0234">DNA repair</keyword>
<evidence type="ECO:0000256" key="6">
    <source>
        <dbReference type="ARBA" id="ARBA00022763"/>
    </source>
</evidence>
<reference evidence="11" key="1">
    <citation type="submission" date="2019-06" db="EMBL/GenBank/DDBJ databases">
        <authorList>
            <person name="Zheng W."/>
        </authorList>
    </citation>
    <scope>NUCLEOTIDE SEQUENCE</scope>
    <source>
        <strain evidence="11">QDHG01</strain>
    </source>
</reference>
<proteinExistence type="predicted"/>
<keyword evidence="6" id="KW-0227">DNA damage</keyword>
<dbReference type="GO" id="GO:0005737">
    <property type="term" value="C:cytoplasm"/>
    <property type="evidence" value="ECO:0007669"/>
    <property type="project" value="TreeGrafter"/>
</dbReference>
<evidence type="ECO:0000256" key="8">
    <source>
        <dbReference type="ARBA" id="ARBA00022842"/>
    </source>
</evidence>
<dbReference type="InterPro" id="IPR051547">
    <property type="entry name" value="TDP2-like"/>
</dbReference>
<dbReference type="PANTHER" id="PTHR15822">
    <property type="entry name" value="TRAF AND TNF RECEPTOR-ASSOCIATED PROTEIN"/>
    <property type="match status" value="1"/>
</dbReference>
<dbReference type="PANTHER" id="PTHR15822:SF4">
    <property type="entry name" value="TYROSYL-DNA PHOSPHODIESTERASE 2"/>
    <property type="match status" value="1"/>
</dbReference>
<evidence type="ECO:0000256" key="1">
    <source>
        <dbReference type="ARBA" id="ARBA00001936"/>
    </source>
</evidence>
<dbReference type="GO" id="GO:0003697">
    <property type="term" value="F:single-stranded DNA binding"/>
    <property type="evidence" value="ECO:0007669"/>
    <property type="project" value="TreeGrafter"/>
</dbReference>
<evidence type="ECO:0000313" key="12">
    <source>
        <dbReference type="Proteomes" id="UP000785679"/>
    </source>
</evidence>
<protein>
    <recommendedName>
        <fullName evidence="13">Endonuclease/exonuclease/phosphatase domain-containing protein</fullName>
    </recommendedName>
</protein>
<evidence type="ECO:0000256" key="5">
    <source>
        <dbReference type="ARBA" id="ARBA00022723"/>
    </source>
</evidence>
<keyword evidence="8" id="KW-0460">Magnesium</keyword>
<comment type="caution">
    <text evidence="11">The sequence shown here is derived from an EMBL/GenBank/DDBJ whole genome shotgun (WGS) entry which is preliminary data.</text>
</comment>
<dbReference type="OrthoDB" id="282920at2759"/>
<comment type="cofactor">
    <cofactor evidence="1">
        <name>Mn(2+)</name>
        <dbReference type="ChEBI" id="CHEBI:29035"/>
    </cofactor>
</comment>
<dbReference type="AlphaFoldDB" id="A0A8J8NQB0"/>
<dbReference type="GO" id="GO:0046872">
    <property type="term" value="F:metal ion binding"/>
    <property type="evidence" value="ECO:0007669"/>
    <property type="project" value="UniProtKB-KW"/>
</dbReference>
<sequence>MEKETIKTTCDQDMAAAGFEMIPATVYEETFRLRVATYNILNTSDRYDEREKLLKKNLYELNADVVGLQEVAFGSNQLDELKTPRGKHIRHSIDQTYRRGQGYQVYEAPFQCPEFHSEMLLDPRARCDGNVMMVCPTLGQHGAKVVKHEIMHLSAFLNCQRLEVELKDRTKVHIVNLHLHDLVSEEQVRVHQIQNVVYWINKRSENDCVAWILAEGGGFLSAYKEFHGQEPEKTYNTGLISPYMDTDPPCTVDYIFYRPGKGMSPDAVKLKYAKVMGDAHDPEDHTIYGSDHYPLVAEFDIQIKPIEGSAHSSESESVLHQNKFVHHQHHVAMVLQ</sequence>
<dbReference type="InterPro" id="IPR036691">
    <property type="entry name" value="Endo/exonu/phosph_ase_sf"/>
</dbReference>
<evidence type="ECO:0008006" key="13">
    <source>
        <dbReference type="Google" id="ProtNLM"/>
    </source>
</evidence>
<keyword evidence="4" id="KW-0540">Nuclease</keyword>
<dbReference type="GO" id="GO:0070260">
    <property type="term" value="F:5'-tyrosyl-DNA phosphodiesterase activity"/>
    <property type="evidence" value="ECO:0007669"/>
    <property type="project" value="TreeGrafter"/>
</dbReference>
<keyword evidence="7" id="KW-0378">Hydrolase</keyword>
<keyword evidence="12" id="KW-1185">Reference proteome</keyword>
<dbReference type="GO" id="GO:0006302">
    <property type="term" value="P:double-strand break repair"/>
    <property type="evidence" value="ECO:0007669"/>
    <property type="project" value="TreeGrafter"/>
</dbReference>
<dbReference type="SUPFAM" id="SSF56219">
    <property type="entry name" value="DNase I-like"/>
    <property type="match status" value="1"/>
</dbReference>
<accession>A0A8J8NQB0</accession>
<comment type="cofactor">
    <cofactor evidence="2">
        <name>Mg(2+)</name>
        <dbReference type="ChEBI" id="CHEBI:18420"/>
    </cofactor>
</comment>
<dbReference type="Proteomes" id="UP000785679">
    <property type="component" value="Unassembled WGS sequence"/>
</dbReference>
<comment type="subcellular location">
    <subcellularLocation>
        <location evidence="3">Nucleus</location>
    </subcellularLocation>
</comment>
<evidence type="ECO:0000256" key="7">
    <source>
        <dbReference type="ARBA" id="ARBA00022801"/>
    </source>
</evidence>